<dbReference type="STRING" id="1346330.M472_14065"/>
<dbReference type="PROSITE" id="PS51257">
    <property type="entry name" value="PROKAR_LIPOPROTEIN"/>
    <property type="match status" value="1"/>
</dbReference>
<evidence type="ECO:0008006" key="4">
    <source>
        <dbReference type="Google" id="ProtNLM"/>
    </source>
</evidence>
<accession>U2JB51</accession>
<feature type="signal peptide" evidence="1">
    <location>
        <begin position="1"/>
        <end position="22"/>
    </location>
</feature>
<comment type="caution">
    <text evidence="2">The sequence shown here is derived from an EMBL/GenBank/DDBJ whole genome shotgun (WGS) entry which is preliminary data.</text>
</comment>
<evidence type="ECO:0000313" key="3">
    <source>
        <dbReference type="Proteomes" id="UP000016584"/>
    </source>
</evidence>
<sequence length="283" mass="32239">MKCTTVLGFLVLSLVGIAVSCAKEEVIPYNKPDSKLMPVDPTEQAIYHIRKEYQTKIIYRYDRRYLAASAFAAPPEKDLVLPYIENVVRKLFIAPYERQKSDFMREHMPIEIILFGTSIGNYVEGGENNFSASGVAAGLTRITLTGINSYNPNSRSYMQAQHATFHHEMAHILTKIYGRPKGFDNVSKGLYAGGASYNSFSLAEVRNRGFWRNYGMINENEDFATWVDGIVTTPKQQMLDIVAANNLLSQKYQMIYNFYLDKGIDIHVLQEYLQSLIDKLEEE</sequence>
<organism evidence="2 3">
    <name type="scientific">Sphingobacterium paucimobilis HER1398</name>
    <dbReference type="NCBI Taxonomy" id="1346330"/>
    <lineage>
        <taxon>Bacteria</taxon>
        <taxon>Pseudomonadati</taxon>
        <taxon>Bacteroidota</taxon>
        <taxon>Sphingobacteriia</taxon>
        <taxon>Sphingobacteriales</taxon>
        <taxon>Sphingobacteriaceae</taxon>
        <taxon>Sphingobacterium</taxon>
    </lineage>
</organism>
<name>U2JB51_9SPHI</name>
<proteinExistence type="predicted"/>
<dbReference type="Gene3D" id="3.40.390.70">
    <property type="match status" value="1"/>
</dbReference>
<dbReference type="eggNOG" id="ENOG5033THU">
    <property type="taxonomic scope" value="Bacteria"/>
</dbReference>
<dbReference type="Pfam" id="PF15890">
    <property type="entry name" value="Peptidase_Mx1"/>
    <property type="match status" value="1"/>
</dbReference>
<keyword evidence="3" id="KW-1185">Reference proteome</keyword>
<dbReference type="AlphaFoldDB" id="U2JB51"/>
<dbReference type="NCBIfam" id="TIGR04549">
    <property type="entry name" value="LP_HExxH_w_tonB"/>
    <property type="match status" value="1"/>
</dbReference>
<feature type="chain" id="PRO_5005712623" description="Substrate import-associated zinc metallohydrolase lipoprotein" evidence="1">
    <location>
        <begin position="23"/>
        <end position="283"/>
    </location>
</feature>
<dbReference type="EMBL" id="ATDL01000012">
    <property type="protein sequence ID" value="ERJ59893.1"/>
    <property type="molecule type" value="Genomic_DNA"/>
</dbReference>
<dbReference type="RefSeq" id="WP_021069712.1">
    <property type="nucleotide sequence ID" value="NZ_ATDL01000012.1"/>
</dbReference>
<protein>
    <recommendedName>
        <fullName evidence="4">Substrate import-associated zinc metallohydrolase lipoprotein</fullName>
    </recommendedName>
</protein>
<dbReference type="InterPro" id="IPR030890">
    <property type="entry name" value="LP_HExxH_w_TonB"/>
</dbReference>
<dbReference type="Proteomes" id="UP000016584">
    <property type="component" value="Unassembled WGS sequence"/>
</dbReference>
<gene>
    <name evidence="2" type="ORF">M472_14065</name>
</gene>
<keyword evidence="1" id="KW-0732">Signal</keyword>
<dbReference type="OrthoDB" id="1113652at2"/>
<reference evidence="2 3" key="1">
    <citation type="journal article" date="2013" name="Genome Announc.">
        <title>The Draft Genome Sequence of Sphingomonas paucimobilis Strain HER1398 (Proteobacteria), Host to the Giant PAU Phage, Indicates That It Is a Member of the Genus Sphingobacterium (Bacteroidetes).</title>
        <authorList>
            <person name="White R.A.III."/>
            <person name="Suttle C.A."/>
        </authorList>
    </citation>
    <scope>NUCLEOTIDE SEQUENCE [LARGE SCALE GENOMIC DNA]</scope>
    <source>
        <strain evidence="2 3">HER1398</strain>
    </source>
</reference>
<evidence type="ECO:0000313" key="2">
    <source>
        <dbReference type="EMBL" id="ERJ59893.1"/>
    </source>
</evidence>
<evidence type="ECO:0000256" key="1">
    <source>
        <dbReference type="SAM" id="SignalP"/>
    </source>
</evidence>
<dbReference type="PATRIC" id="fig|1346330.5.peg.1530"/>